<evidence type="ECO:0000313" key="3">
    <source>
        <dbReference type="Proteomes" id="UP001579974"/>
    </source>
</evidence>
<dbReference type="InterPro" id="IPR004360">
    <property type="entry name" value="Glyas_Fos-R_dOase_dom"/>
</dbReference>
<dbReference type="Gene3D" id="3.10.180.10">
    <property type="entry name" value="2,3-Dihydroxybiphenyl 1,2-Dioxygenase, domain 1"/>
    <property type="match status" value="1"/>
</dbReference>
<dbReference type="PANTHER" id="PTHR39175:SF1">
    <property type="entry name" value="FAMILY PROTEIN, PUTATIVE (AFU_ORTHOLOGUE AFUA_3G15060)-RELATED"/>
    <property type="match status" value="1"/>
</dbReference>
<dbReference type="RefSeq" id="WP_275476353.1">
    <property type="nucleotide sequence ID" value="NZ_CP162940.1"/>
</dbReference>
<keyword evidence="3" id="KW-1185">Reference proteome</keyword>
<feature type="domain" description="VOC" evidence="1">
    <location>
        <begin position="7"/>
        <end position="121"/>
    </location>
</feature>
<dbReference type="PANTHER" id="PTHR39175">
    <property type="entry name" value="FAMILY PROTEIN, PUTATIVE (AFU_ORTHOLOGUE AFUA_3G15060)-RELATED"/>
    <property type="match status" value="1"/>
</dbReference>
<dbReference type="Proteomes" id="UP001579974">
    <property type="component" value="Unassembled WGS sequence"/>
</dbReference>
<dbReference type="SUPFAM" id="SSF54593">
    <property type="entry name" value="Glyoxalase/Bleomycin resistance protein/Dihydroxybiphenyl dioxygenase"/>
    <property type="match status" value="1"/>
</dbReference>
<dbReference type="InterPro" id="IPR037523">
    <property type="entry name" value="VOC_core"/>
</dbReference>
<evidence type="ECO:0000259" key="1">
    <source>
        <dbReference type="PROSITE" id="PS51819"/>
    </source>
</evidence>
<dbReference type="Pfam" id="PF00903">
    <property type="entry name" value="Glyoxalase"/>
    <property type="match status" value="1"/>
</dbReference>
<proteinExistence type="predicted"/>
<dbReference type="InterPro" id="IPR029068">
    <property type="entry name" value="Glyas_Bleomycin-R_OHBP_Dase"/>
</dbReference>
<reference evidence="2 3" key="1">
    <citation type="journal article" date="2024" name="Int. J. Mol. Sci.">
        <title>Exploration of Alicyclobacillus spp. Genome in Search of Antibiotic Resistance.</title>
        <authorList>
            <person name="Bucka-Kolendo J."/>
            <person name="Kiousi D.E."/>
            <person name="Dekowska A."/>
            <person name="Mikolajczuk-Szczyrba A."/>
            <person name="Karadedos D.M."/>
            <person name="Michael P."/>
            <person name="Galanis A."/>
            <person name="Sokolowska B."/>
        </authorList>
    </citation>
    <scope>NUCLEOTIDE SEQUENCE [LARGE SCALE GENOMIC DNA]</scope>
    <source>
        <strain evidence="2 3">KKP 3000</strain>
    </source>
</reference>
<evidence type="ECO:0000313" key="2">
    <source>
        <dbReference type="EMBL" id="MFB5189833.1"/>
    </source>
</evidence>
<sequence>MNHSFYGLDHVQLAAPHGCEDEARAFFGGVLGMEEIEKPERLQRNGGVWFRCGSHQIHIGVDRNFAPAKKAHPAIHVRNLRGLKERIRERGIPVRDDELLPGADRFYVDDPFGNRLEFLEWSV</sequence>
<name>A0ABV5AC35_9BACL</name>
<protein>
    <submittedName>
        <fullName evidence="2">VOC family protein</fullName>
    </submittedName>
</protein>
<gene>
    <name evidence="2" type="ORF">KKP3000_003223</name>
</gene>
<dbReference type="EMBL" id="JBDXSU010000004">
    <property type="protein sequence ID" value="MFB5189833.1"/>
    <property type="molecule type" value="Genomic_DNA"/>
</dbReference>
<dbReference type="PROSITE" id="PS51819">
    <property type="entry name" value="VOC"/>
    <property type="match status" value="1"/>
</dbReference>
<comment type="caution">
    <text evidence="2">The sequence shown here is derived from an EMBL/GenBank/DDBJ whole genome shotgun (WGS) entry which is preliminary data.</text>
</comment>
<accession>A0ABV5AC35</accession>
<organism evidence="2 3">
    <name type="scientific">Alicyclobacillus fastidiosus</name>
    <dbReference type="NCBI Taxonomy" id="392011"/>
    <lineage>
        <taxon>Bacteria</taxon>
        <taxon>Bacillati</taxon>
        <taxon>Bacillota</taxon>
        <taxon>Bacilli</taxon>
        <taxon>Bacillales</taxon>
        <taxon>Alicyclobacillaceae</taxon>
        <taxon>Alicyclobacillus</taxon>
    </lineage>
</organism>